<dbReference type="OrthoDB" id="9814800at2"/>
<gene>
    <name evidence="3" type="ORF">SMGD1_0841</name>
</gene>
<evidence type="ECO:0000313" key="4">
    <source>
        <dbReference type="Proteomes" id="UP000006431"/>
    </source>
</evidence>
<dbReference type="InterPro" id="IPR051829">
    <property type="entry name" value="Multiheme_Cytochr_ET"/>
</dbReference>
<protein>
    <recommendedName>
        <fullName evidence="2">Cytochrome c-552/4 domain-containing protein</fullName>
    </recommendedName>
</protein>
<organism evidence="3 4">
    <name type="scientific">Sulfurimonas gotlandica (strain DSM 19862 / JCM 16533 / GD1)</name>
    <dbReference type="NCBI Taxonomy" id="929558"/>
    <lineage>
        <taxon>Bacteria</taxon>
        <taxon>Pseudomonadati</taxon>
        <taxon>Campylobacterota</taxon>
        <taxon>Epsilonproteobacteria</taxon>
        <taxon>Campylobacterales</taxon>
        <taxon>Sulfurimonadaceae</taxon>
        <taxon>Sulfurimonas</taxon>
    </lineage>
</organism>
<dbReference type="RefSeq" id="WP_008338771.1">
    <property type="nucleotide sequence ID" value="NZ_AFRZ01000001.1"/>
</dbReference>
<keyword evidence="1" id="KW-0732">Signal</keyword>
<dbReference type="AlphaFoldDB" id="B6BM54"/>
<reference evidence="3 4" key="1">
    <citation type="journal article" date="2012" name="Proc. Natl. Acad. Sci. U.S.A.">
        <title>Genome and physiology of a model Epsilonproteobacterium responsible for sulfide detoxification in marine oxygen depletion zones.</title>
        <authorList>
            <person name="Grote J."/>
            <person name="Schott T."/>
            <person name="Bruckner C.G."/>
            <person name="Glockner F.O."/>
            <person name="Jost G."/>
            <person name="Teeling H."/>
            <person name="Labrenz M."/>
            <person name="Jurgens K."/>
        </authorList>
    </citation>
    <scope>NUCLEOTIDE SEQUENCE [LARGE SCALE GENOMIC DNA]</scope>
    <source>
        <strain evidence="3 4">GD1</strain>
    </source>
</reference>
<proteinExistence type="predicted"/>
<comment type="caution">
    <text evidence="3">The sequence shown here is derived from an EMBL/GenBank/DDBJ whole genome shotgun (WGS) entry which is preliminary data.</text>
</comment>
<accession>H1FX58</accession>
<dbReference type="Proteomes" id="UP000006431">
    <property type="component" value="Unassembled WGS sequence"/>
</dbReference>
<evidence type="ECO:0000259" key="2">
    <source>
        <dbReference type="Pfam" id="PF13435"/>
    </source>
</evidence>
<dbReference type="EMBL" id="AFRZ01000001">
    <property type="protein sequence ID" value="EHP29368.1"/>
    <property type="molecule type" value="Genomic_DNA"/>
</dbReference>
<accession>B6BM54</accession>
<dbReference type="InterPro" id="IPR036280">
    <property type="entry name" value="Multihaem_cyt_sf"/>
</dbReference>
<sequence length="396" mass="44901">MRVVLIIVAIVTALYAAKVVEVSKEYQTSQKCKSCHLQIVKDWEQSWHSKSHYLKDEYFRATLEYVARKTRKSLNSVKIECATCHNPRISVTSTDLDYEVKVLMKLDKDSAVNKATQNSAISEGINCVVCHNIDKIHDDRDSSHRGMNRVSWTKSGTMVGPFSDAKSPYHKIEHRDFMDEKSDQLCFVCHANDKSVEGLVFTDMQSEYQKSDKECIDCHMGPKVSGVAATLRSVDGETKKRDVRSHTFSGAHVQKMWSEALNLNMWQKDGEIIIVLNNPQPHNIPSGFGSRELIVDVTYKKGDKDIDSKSISLTRYYKRKRAKATIPHLAVEASEDMSIPALGKKVLKVKNIADATSINVKVYYRLVNDEVRSILNLKEAIWSTKSLITSENLRLK</sequence>
<dbReference type="STRING" id="929558.SMGD1_0841"/>
<dbReference type="HOGENOM" id="CLU_707296_0_0_7"/>
<keyword evidence="4" id="KW-1185">Reference proteome</keyword>
<evidence type="ECO:0000256" key="1">
    <source>
        <dbReference type="ARBA" id="ARBA00022729"/>
    </source>
</evidence>
<dbReference type="PANTHER" id="PTHR35038">
    <property type="entry name" value="DISSIMILATORY SULFITE REDUCTASE SIRA"/>
    <property type="match status" value="1"/>
</dbReference>
<feature type="domain" description="Cytochrome c-552/4" evidence="2">
    <location>
        <begin position="31"/>
        <end position="131"/>
    </location>
</feature>
<dbReference type="InterPro" id="IPR023155">
    <property type="entry name" value="Cyt_c-552/4"/>
</dbReference>
<dbReference type="Gene3D" id="1.10.1130.10">
    <property type="entry name" value="Flavocytochrome C3, Chain A"/>
    <property type="match status" value="1"/>
</dbReference>
<dbReference type="PATRIC" id="fig|929558.5.peg.840"/>
<name>B6BM54_SULGG</name>
<evidence type="ECO:0000313" key="3">
    <source>
        <dbReference type="EMBL" id="EHP29368.1"/>
    </source>
</evidence>
<dbReference type="SUPFAM" id="SSF48695">
    <property type="entry name" value="Multiheme cytochromes"/>
    <property type="match status" value="1"/>
</dbReference>
<dbReference type="eggNOG" id="COG4885">
    <property type="taxonomic scope" value="Bacteria"/>
</dbReference>
<dbReference type="Pfam" id="PF13435">
    <property type="entry name" value="Cytochrome_C554"/>
    <property type="match status" value="1"/>
</dbReference>